<accession>A0ABR4A5S4</accession>
<dbReference type="Gene3D" id="3.40.50.620">
    <property type="entry name" value="HUPs"/>
    <property type="match status" value="1"/>
</dbReference>
<gene>
    <name evidence="2" type="ORF">N7G274_007169</name>
</gene>
<comment type="caution">
    <text evidence="2">The sequence shown here is derived from an EMBL/GenBank/DDBJ whole genome shotgun (WGS) entry which is preliminary data.</text>
</comment>
<organism evidence="2 3">
    <name type="scientific">Stereocaulon virgatum</name>
    <dbReference type="NCBI Taxonomy" id="373712"/>
    <lineage>
        <taxon>Eukaryota</taxon>
        <taxon>Fungi</taxon>
        <taxon>Dikarya</taxon>
        <taxon>Ascomycota</taxon>
        <taxon>Pezizomycotina</taxon>
        <taxon>Lecanoromycetes</taxon>
        <taxon>OSLEUM clade</taxon>
        <taxon>Lecanoromycetidae</taxon>
        <taxon>Lecanorales</taxon>
        <taxon>Lecanorineae</taxon>
        <taxon>Stereocaulaceae</taxon>
        <taxon>Stereocaulon</taxon>
    </lineage>
</organism>
<proteinExistence type="predicted"/>
<dbReference type="Pfam" id="PF01467">
    <property type="entry name" value="CTP_transf_like"/>
    <property type="match status" value="1"/>
</dbReference>
<dbReference type="EMBL" id="JBEFKJ010000022">
    <property type="protein sequence ID" value="KAL2040266.1"/>
    <property type="molecule type" value="Genomic_DNA"/>
</dbReference>
<dbReference type="SUPFAM" id="SSF52374">
    <property type="entry name" value="Nucleotidylyl transferase"/>
    <property type="match status" value="1"/>
</dbReference>
<dbReference type="InterPro" id="IPR014729">
    <property type="entry name" value="Rossmann-like_a/b/a_fold"/>
</dbReference>
<reference evidence="2 3" key="1">
    <citation type="submission" date="2024-09" db="EMBL/GenBank/DDBJ databases">
        <title>Rethinking Asexuality: The Enigmatic Case of Functional Sexual Genes in Lepraria (Stereocaulaceae).</title>
        <authorList>
            <person name="Doellman M."/>
            <person name="Sun Y."/>
            <person name="Barcenas-Pena A."/>
            <person name="Lumbsch H.T."/>
            <person name="Grewe F."/>
        </authorList>
    </citation>
    <scope>NUCLEOTIDE SEQUENCE [LARGE SCALE GENOMIC DNA]</scope>
    <source>
        <strain evidence="2 3">Mercado 3170</strain>
    </source>
</reference>
<protein>
    <recommendedName>
        <fullName evidence="1">Cytidyltransferase-like domain-containing protein</fullName>
    </recommendedName>
</protein>
<feature type="domain" description="Cytidyltransferase-like" evidence="1">
    <location>
        <begin position="203"/>
        <end position="390"/>
    </location>
</feature>
<dbReference type="Proteomes" id="UP001590950">
    <property type="component" value="Unassembled WGS sequence"/>
</dbReference>
<dbReference type="InterPro" id="IPR004821">
    <property type="entry name" value="Cyt_trans-like"/>
</dbReference>
<keyword evidence="3" id="KW-1185">Reference proteome</keyword>
<sequence length="402" mass="44637">MTEATYPPYWLLLLPHPPFDVSLNNLRVAYGPGLSQALQNASKASASASNVVLDVAIAYDDNSTFTYHHIQTLFGLMYKLTCVICTEQHIDLAYGNDVDARIILFHTTQDKVPPGRSLLQKSVIDLVTLANIDRAWQKLCSLESENGEALLQEFLHVRNGPVQRSLSEHQVERLPGGLTLRVHPTQHTKTQDTPFLRHRSVAVGGTFDHLHAGHKLLLTMTALVLSPETTQARCLTIGITGDDLLKNKQYREELEDFSQRQFAVQNFLLDILELISPINELESVSNIQSAKHRGREIHNVLKSGLTIKYVEIFDSCGPTITDEAIAALVLSGETRKGGEVVNEKRGERGWAALQVFEVDVLDTGNGEAGDEAQLNDTFQSKISSTDIRRRVHQKQSGATWTA</sequence>
<dbReference type="PANTHER" id="PTHR10695:SF46">
    <property type="entry name" value="BIFUNCTIONAL COENZYME A SYNTHASE-RELATED"/>
    <property type="match status" value="1"/>
</dbReference>
<evidence type="ECO:0000259" key="1">
    <source>
        <dbReference type="Pfam" id="PF01467"/>
    </source>
</evidence>
<evidence type="ECO:0000313" key="2">
    <source>
        <dbReference type="EMBL" id="KAL2040266.1"/>
    </source>
</evidence>
<evidence type="ECO:0000313" key="3">
    <source>
        <dbReference type="Proteomes" id="UP001590950"/>
    </source>
</evidence>
<name>A0ABR4A5S4_9LECA</name>
<dbReference type="PANTHER" id="PTHR10695">
    <property type="entry name" value="DEPHOSPHO-COA KINASE-RELATED"/>
    <property type="match status" value="1"/>
</dbReference>